<organism evidence="2 3">
    <name type="scientific">Acetobacter pasteurianus subsp. pasteurianus</name>
    <dbReference type="NCBI Taxonomy" id="481145"/>
    <lineage>
        <taxon>Bacteria</taxon>
        <taxon>Pseudomonadati</taxon>
        <taxon>Pseudomonadota</taxon>
        <taxon>Alphaproteobacteria</taxon>
        <taxon>Acetobacterales</taxon>
        <taxon>Acetobacteraceae</taxon>
        <taxon>Acetobacter</taxon>
    </lineage>
</organism>
<dbReference type="GO" id="GO:0003677">
    <property type="term" value="F:DNA binding"/>
    <property type="evidence" value="ECO:0007669"/>
    <property type="project" value="InterPro"/>
</dbReference>
<dbReference type="InterPro" id="IPR010982">
    <property type="entry name" value="Lambda_DNA-bd_dom_sf"/>
</dbReference>
<dbReference type="EMBL" id="CP021509">
    <property type="protein sequence ID" value="ARW48124.1"/>
    <property type="molecule type" value="Genomic_DNA"/>
</dbReference>
<reference evidence="2 3" key="1">
    <citation type="submission" date="2017-05" db="EMBL/GenBank/DDBJ databases">
        <title>Genome sequence of Acetobacter pasteurianus subsp. pasteurianus strain SRCM101342.</title>
        <authorList>
            <person name="Cho S.H."/>
        </authorList>
    </citation>
    <scope>NUCLEOTIDE SEQUENCE [LARGE SCALE GENOMIC DNA]</scope>
    <source>
        <strain evidence="2 3">SRCM101342</strain>
    </source>
</reference>
<evidence type="ECO:0000313" key="2">
    <source>
        <dbReference type="EMBL" id="ARW48124.1"/>
    </source>
</evidence>
<protein>
    <submittedName>
        <fullName evidence="2">Uncharacterized protein</fullName>
    </submittedName>
</protein>
<evidence type="ECO:0000313" key="3">
    <source>
        <dbReference type="Proteomes" id="UP000196205"/>
    </source>
</evidence>
<dbReference type="Gene3D" id="1.10.260.40">
    <property type="entry name" value="lambda repressor-like DNA-binding domains"/>
    <property type="match status" value="1"/>
</dbReference>
<feature type="region of interest" description="Disordered" evidence="1">
    <location>
        <begin position="1"/>
        <end position="20"/>
    </location>
</feature>
<gene>
    <name evidence="2" type="ORF">S1001342_01801</name>
</gene>
<name>A0A1Y0Y6Q5_ACEPA</name>
<dbReference type="Proteomes" id="UP000196205">
    <property type="component" value="Chromosome"/>
</dbReference>
<evidence type="ECO:0000256" key="1">
    <source>
        <dbReference type="SAM" id="MobiDB-lite"/>
    </source>
</evidence>
<sequence>MGGQNGPRVESGEGRIKEMTPFPVSEIRSRLADAVELAGGQSAWSRKTGVSRSVVSEVLSHKRDIPESIINALGYIVVPMCVPAKRGMNR</sequence>
<dbReference type="AlphaFoldDB" id="A0A1Y0Y6Q5"/>
<proteinExistence type="predicted"/>
<accession>A0A1Y0Y6Q5</accession>